<evidence type="ECO:0000313" key="2">
    <source>
        <dbReference type="EMBL" id="CAF9925345.1"/>
    </source>
</evidence>
<protein>
    <recommendedName>
        <fullName evidence="4">Fungal N-terminal domain-containing protein</fullName>
    </recommendedName>
</protein>
<dbReference type="EMBL" id="CAJPDT010000039">
    <property type="protein sequence ID" value="CAF9925345.1"/>
    <property type="molecule type" value="Genomic_DNA"/>
</dbReference>
<feature type="compositionally biased region" description="Basic and acidic residues" evidence="1">
    <location>
        <begin position="332"/>
        <end position="342"/>
    </location>
</feature>
<dbReference type="OrthoDB" id="19923at2759"/>
<proteinExistence type="predicted"/>
<organism evidence="2 3">
    <name type="scientific">Imshaugia aleurites</name>
    <dbReference type="NCBI Taxonomy" id="172621"/>
    <lineage>
        <taxon>Eukaryota</taxon>
        <taxon>Fungi</taxon>
        <taxon>Dikarya</taxon>
        <taxon>Ascomycota</taxon>
        <taxon>Pezizomycotina</taxon>
        <taxon>Lecanoromycetes</taxon>
        <taxon>OSLEUM clade</taxon>
        <taxon>Lecanoromycetidae</taxon>
        <taxon>Lecanorales</taxon>
        <taxon>Lecanorineae</taxon>
        <taxon>Parmeliaceae</taxon>
        <taxon>Imshaugia</taxon>
    </lineage>
</organism>
<keyword evidence="3" id="KW-1185">Reference proteome</keyword>
<reference evidence="2" key="1">
    <citation type="submission" date="2021-03" db="EMBL/GenBank/DDBJ databases">
        <authorList>
            <person name="Tagirdzhanova G."/>
        </authorList>
    </citation>
    <scope>NUCLEOTIDE SEQUENCE</scope>
</reference>
<evidence type="ECO:0000313" key="3">
    <source>
        <dbReference type="Proteomes" id="UP000664534"/>
    </source>
</evidence>
<feature type="compositionally biased region" description="Polar residues" evidence="1">
    <location>
        <begin position="365"/>
        <end position="374"/>
    </location>
</feature>
<gene>
    <name evidence="2" type="ORF">IMSHALPRED_006448</name>
</gene>
<sequence length="437" mass="48018">MPDPLSIASGVAGLVTATAQITLLLTKLTKSVIAAPYQAQIVLTEVSDIGDILSHLQSFLLGLDSPDKSRTSLLKVEKVVTIVSGCVLTFSELEKLLDELKTEGLDILDRLKWARKESAIMGLIQRLQNHKASLSLVLSILNGHTIAEAKDSVDRLHALVEQCYKAMSSRVQALNVLDLQKRDDADWMLGDDTESLATIHAQPQDSSRKEANESELVQFDFADDLQRSQLSNISVINLAITDGEMFNPTRSSQTWSLQPNSGVSADDYVDGQSICSHKVAREPIKAFNSAAIAQAYWPEWPQTQQQSLPGARMLPQIQFREDLNIIPQLEAHQENTTRERLPNDTVPMSTLPPTDPLDPVLHLQAQASSSPQSHELTEEEVVDPSNPVPPMTLDSSFSISESPMEQDEAAYPCKGCGEILEEGKAFELAYQRAIDGI</sequence>
<dbReference type="AlphaFoldDB" id="A0A8H3ILJ2"/>
<feature type="region of interest" description="Disordered" evidence="1">
    <location>
        <begin position="332"/>
        <end position="389"/>
    </location>
</feature>
<name>A0A8H3ILJ2_9LECA</name>
<evidence type="ECO:0008006" key="4">
    <source>
        <dbReference type="Google" id="ProtNLM"/>
    </source>
</evidence>
<dbReference type="Proteomes" id="UP000664534">
    <property type="component" value="Unassembled WGS sequence"/>
</dbReference>
<accession>A0A8H3ILJ2</accession>
<comment type="caution">
    <text evidence="2">The sequence shown here is derived from an EMBL/GenBank/DDBJ whole genome shotgun (WGS) entry which is preliminary data.</text>
</comment>
<evidence type="ECO:0000256" key="1">
    <source>
        <dbReference type="SAM" id="MobiDB-lite"/>
    </source>
</evidence>